<feature type="signal peptide" evidence="7">
    <location>
        <begin position="1"/>
        <end position="28"/>
    </location>
</feature>
<evidence type="ECO:0000256" key="1">
    <source>
        <dbReference type="ARBA" id="ARBA00022512"/>
    </source>
</evidence>
<dbReference type="Pfam" id="PF02872">
    <property type="entry name" value="5_nucleotid_C"/>
    <property type="match status" value="1"/>
</dbReference>
<dbReference type="PANTHER" id="PTHR11575">
    <property type="entry name" value="5'-NUCLEOTIDASE-RELATED"/>
    <property type="match status" value="1"/>
</dbReference>
<dbReference type="InterPro" id="IPR029052">
    <property type="entry name" value="Metallo-depent_PP-like"/>
</dbReference>
<dbReference type="Pfam" id="PF00149">
    <property type="entry name" value="Metallophos"/>
    <property type="match status" value="1"/>
</dbReference>
<dbReference type="InterPro" id="IPR036907">
    <property type="entry name" value="5'-Nucleotdase_C_sf"/>
</dbReference>
<comment type="caution">
    <text evidence="9">The sequence shown here is derived from an EMBL/GenBank/DDBJ whole genome shotgun (WGS) entry which is preliminary data.</text>
</comment>
<dbReference type="AlphaFoldDB" id="A0A9D2G379"/>
<evidence type="ECO:0000256" key="6">
    <source>
        <dbReference type="SAM" id="Phobius"/>
    </source>
</evidence>
<sequence length="962" mass="105767">MQKKKRQKQNSLLIVLVFLFNLVTQATAPMIAYATTTEDTPVHPPVEETNDSDREEVEENVDKETLELLSIAEARTKEADEVSVKGTVTAKLNQLIYIQDDSAAIAIKQTDLDVDLGNEIIITGKLETENNLLFFDEVILEENLGNTTLPEPKDLTRSVFVDHLAELARVSEIVITGANENELGTDYTAIDSEDNEFVIRDEQNDLGLDIEETYSSITGIITTNNDEYILIPRDAEDIVLKQTTEESTPSIEEEEVLEEAETQALAKDPMEVFQDDEVDSFDLSLMHMNDTHARVENYPNLITAIKDFRSNHENSLLFHAGDVFSGTLYFNEFQGQADLALMNLMNIDAMVFGNHEFDLGNSENGHQALADFVSGAEFPLLGTNIDFSGDPLLSPLETNQSLAEDPKNGEIYDSIVLDVDGEKVGVFGLTTEDTENIASPMAVKFHDYVEKATEAVGDLEEEGIDKIIALTHIGYNSAPKVGNDLLLAENVDGIDIIVGGHSHTKVTPPTLVNEDTENPTVIVQAGQYGEHLGTLSVTFDEDGKVIDHSGELVEIEELEPDVEAEKVLEYYMAKVEEINNEEIGAVAKKDLLNPRHGEGDEVSVRANETELGNLVTDAMLAKVKEKFPETVIAFQNGGGIRAPIDEGPITVGEVINVLPFGNDPVIAELTGQEIKDILEHSVKEAPEEHGGFLHVSGMEFYYDSTKEVGNRIVAMYVKDGNNLIKINLEQEYLVTTNGFTGQGGDGFETFAQAFADGRVRDIGEIDWQQLRDYMVEEQYLNGVVDPVIEGRIVDLLGQDLVDYQMNQLRNRISELEEAIRQLEAENEELTDEIVALKELLAELKAALEGNTEDLAALEERIAELEARVAELEKEQGSKEPEDPEETEDPEEPENGDNSGDSGESGESGKSGDGTPSEETTDSEEKPGGVLPQTGVNVILPLASGATLLFAGLGAEAYRRKRK</sequence>
<feature type="compositionally biased region" description="Acidic residues" evidence="5">
    <location>
        <begin position="881"/>
        <end position="894"/>
    </location>
</feature>
<reference evidence="9" key="2">
    <citation type="submission" date="2021-04" db="EMBL/GenBank/DDBJ databases">
        <authorList>
            <person name="Gilroy R."/>
        </authorList>
    </citation>
    <scope>NUCLEOTIDE SEQUENCE</scope>
    <source>
        <strain evidence="9">CHK169-4300</strain>
    </source>
</reference>
<reference evidence="9" key="1">
    <citation type="journal article" date="2021" name="PeerJ">
        <title>Extensive microbial diversity within the chicken gut microbiome revealed by metagenomics and culture.</title>
        <authorList>
            <person name="Gilroy R."/>
            <person name="Ravi A."/>
            <person name="Getino M."/>
            <person name="Pursley I."/>
            <person name="Horton D.L."/>
            <person name="Alikhan N.F."/>
            <person name="Baker D."/>
            <person name="Gharbi K."/>
            <person name="Hall N."/>
            <person name="Watson M."/>
            <person name="Adriaenssens E.M."/>
            <person name="Foster-Nyarko E."/>
            <person name="Jarju S."/>
            <person name="Secka A."/>
            <person name="Antonio M."/>
            <person name="Oren A."/>
            <person name="Chaudhuri R.R."/>
            <person name="La Ragione R."/>
            <person name="Hildebrand F."/>
            <person name="Pallen M.J."/>
        </authorList>
    </citation>
    <scope>NUCLEOTIDE SEQUENCE</scope>
    <source>
        <strain evidence="9">CHK169-4300</strain>
    </source>
</reference>
<keyword evidence="2" id="KW-0964">Secreted</keyword>
<dbReference type="GO" id="GO:0016787">
    <property type="term" value="F:hydrolase activity"/>
    <property type="evidence" value="ECO:0007669"/>
    <property type="project" value="InterPro"/>
</dbReference>
<proteinExistence type="predicted"/>
<dbReference type="Gene3D" id="3.60.21.10">
    <property type="match status" value="1"/>
</dbReference>
<dbReference type="PRINTS" id="PR01607">
    <property type="entry name" value="APYRASEFAMLY"/>
</dbReference>
<dbReference type="InterPro" id="IPR019931">
    <property type="entry name" value="LPXTG_anchor"/>
</dbReference>
<dbReference type="Gene3D" id="3.90.780.10">
    <property type="entry name" value="5'-Nucleotidase, C-terminal domain"/>
    <property type="match status" value="1"/>
</dbReference>
<keyword evidence="1" id="KW-0134">Cell wall</keyword>
<evidence type="ECO:0000256" key="7">
    <source>
        <dbReference type="SAM" id="SignalP"/>
    </source>
</evidence>
<feature type="compositionally biased region" description="Acidic residues" evidence="5">
    <location>
        <begin position="48"/>
        <end position="59"/>
    </location>
</feature>
<keyword evidence="6" id="KW-0812">Transmembrane</keyword>
<dbReference type="PROSITE" id="PS50847">
    <property type="entry name" value="GRAM_POS_ANCHORING"/>
    <property type="match status" value="1"/>
</dbReference>
<dbReference type="InterPro" id="IPR008334">
    <property type="entry name" value="5'-Nucleotdase_C"/>
</dbReference>
<evidence type="ECO:0000259" key="8">
    <source>
        <dbReference type="PROSITE" id="PS50847"/>
    </source>
</evidence>
<evidence type="ECO:0000256" key="5">
    <source>
        <dbReference type="SAM" id="MobiDB-lite"/>
    </source>
</evidence>
<dbReference type="PANTHER" id="PTHR11575:SF24">
    <property type="entry name" value="5'-NUCLEOTIDASE"/>
    <property type="match status" value="1"/>
</dbReference>
<feature type="domain" description="Gram-positive cocci surface proteins LPxTG" evidence="8">
    <location>
        <begin position="930"/>
        <end position="962"/>
    </location>
</feature>
<dbReference type="InterPro" id="IPR004843">
    <property type="entry name" value="Calcineurin-like_PHP"/>
</dbReference>
<dbReference type="EMBL" id="DXAZ01000122">
    <property type="protein sequence ID" value="HIZ71597.1"/>
    <property type="molecule type" value="Genomic_DNA"/>
</dbReference>
<name>A0A9D2G379_9LACT</name>
<evidence type="ECO:0000256" key="2">
    <source>
        <dbReference type="ARBA" id="ARBA00022525"/>
    </source>
</evidence>
<organism evidence="9 10">
    <name type="scientific">Candidatus Atopostipes pullistercoris</name>
    <dbReference type="NCBI Taxonomy" id="2838467"/>
    <lineage>
        <taxon>Bacteria</taxon>
        <taxon>Bacillati</taxon>
        <taxon>Bacillota</taxon>
        <taxon>Bacilli</taxon>
        <taxon>Lactobacillales</taxon>
        <taxon>Carnobacteriaceae</taxon>
        <taxon>Atopostipes</taxon>
    </lineage>
</organism>
<keyword evidence="6" id="KW-1133">Transmembrane helix</keyword>
<evidence type="ECO:0000313" key="10">
    <source>
        <dbReference type="Proteomes" id="UP000824106"/>
    </source>
</evidence>
<dbReference type="SUPFAM" id="SSF55816">
    <property type="entry name" value="5'-nucleotidase (syn. UDP-sugar hydrolase), C-terminal domain"/>
    <property type="match status" value="1"/>
</dbReference>
<feature type="chain" id="PRO_5038909510" evidence="7">
    <location>
        <begin position="29"/>
        <end position="962"/>
    </location>
</feature>
<dbReference type="Proteomes" id="UP000824106">
    <property type="component" value="Unassembled WGS sequence"/>
</dbReference>
<evidence type="ECO:0000313" key="9">
    <source>
        <dbReference type="EMBL" id="HIZ71597.1"/>
    </source>
</evidence>
<feature type="transmembrane region" description="Helical" evidence="6">
    <location>
        <begin position="937"/>
        <end position="957"/>
    </location>
</feature>
<evidence type="ECO:0000256" key="3">
    <source>
        <dbReference type="ARBA" id="ARBA00022729"/>
    </source>
</evidence>
<dbReference type="SUPFAM" id="SSF56300">
    <property type="entry name" value="Metallo-dependent phosphatases"/>
    <property type="match status" value="1"/>
</dbReference>
<keyword evidence="4" id="KW-0572">Peptidoglycan-anchor</keyword>
<feature type="region of interest" description="Disordered" evidence="5">
    <location>
        <begin position="38"/>
        <end position="60"/>
    </location>
</feature>
<accession>A0A9D2G379</accession>
<feature type="compositionally biased region" description="Basic and acidic residues" evidence="5">
    <location>
        <begin position="870"/>
        <end position="880"/>
    </location>
</feature>
<protein>
    <submittedName>
        <fullName evidence="9">5'-nucleotidase C-terminal domain-containing protein</fullName>
    </submittedName>
</protein>
<keyword evidence="6" id="KW-0472">Membrane</keyword>
<keyword evidence="3 7" id="KW-0732">Signal</keyword>
<feature type="region of interest" description="Disordered" evidence="5">
    <location>
        <begin position="870"/>
        <end position="932"/>
    </location>
</feature>
<dbReference type="Gene3D" id="1.20.5.340">
    <property type="match status" value="1"/>
</dbReference>
<dbReference type="InterPro" id="IPR006179">
    <property type="entry name" value="5_nucleotidase/apyrase"/>
</dbReference>
<evidence type="ECO:0000256" key="4">
    <source>
        <dbReference type="ARBA" id="ARBA00023088"/>
    </source>
</evidence>
<gene>
    <name evidence="9" type="ORF">H9808_07545</name>
</gene>
<dbReference type="GO" id="GO:0009166">
    <property type="term" value="P:nucleotide catabolic process"/>
    <property type="evidence" value="ECO:0007669"/>
    <property type="project" value="InterPro"/>
</dbReference>